<keyword evidence="2" id="KW-1185">Reference proteome</keyword>
<proteinExistence type="predicted"/>
<protein>
    <submittedName>
        <fullName evidence="1">Uncharacterized protein</fullName>
    </submittedName>
</protein>
<evidence type="ECO:0000313" key="2">
    <source>
        <dbReference type="Proteomes" id="UP001177003"/>
    </source>
</evidence>
<organism evidence="1 2">
    <name type="scientific">Lactuca saligna</name>
    <name type="common">Willowleaf lettuce</name>
    <dbReference type="NCBI Taxonomy" id="75948"/>
    <lineage>
        <taxon>Eukaryota</taxon>
        <taxon>Viridiplantae</taxon>
        <taxon>Streptophyta</taxon>
        <taxon>Embryophyta</taxon>
        <taxon>Tracheophyta</taxon>
        <taxon>Spermatophyta</taxon>
        <taxon>Magnoliopsida</taxon>
        <taxon>eudicotyledons</taxon>
        <taxon>Gunneridae</taxon>
        <taxon>Pentapetalae</taxon>
        <taxon>asterids</taxon>
        <taxon>campanulids</taxon>
        <taxon>Asterales</taxon>
        <taxon>Asteraceae</taxon>
        <taxon>Cichorioideae</taxon>
        <taxon>Cichorieae</taxon>
        <taxon>Lactucinae</taxon>
        <taxon>Lactuca</taxon>
    </lineage>
</organism>
<dbReference type="EMBL" id="OX465082">
    <property type="protein sequence ID" value="CAI9290188.1"/>
    <property type="molecule type" value="Genomic_DNA"/>
</dbReference>
<gene>
    <name evidence="1" type="ORF">LSALG_LOCUS29396</name>
</gene>
<accession>A0AA36EBS4</accession>
<reference evidence="1" key="1">
    <citation type="submission" date="2023-04" db="EMBL/GenBank/DDBJ databases">
        <authorList>
            <person name="Vijverberg K."/>
            <person name="Xiong W."/>
            <person name="Schranz E."/>
        </authorList>
    </citation>
    <scope>NUCLEOTIDE SEQUENCE</scope>
</reference>
<name>A0AA36EBS4_LACSI</name>
<evidence type="ECO:0000313" key="1">
    <source>
        <dbReference type="EMBL" id="CAI9290188.1"/>
    </source>
</evidence>
<dbReference type="AlphaFoldDB" id="A0AA36EBS4"/>
<dbReference type="Proteomes" id="UP001177003">
    <property type="component" value="Chromosome 6"/>
</dbReference>
<sequence length="91" mass="9330">MLIKGVFVTNEGVWKAIVCSLTIWLSGGICEITSTPLTLHFCAIATAEDVCPSSVGLHNAFVGAVAVIELPCCDVSPVTGVRIGAIIGSNA</sequence>